<dbReference type="Proteomes" id="UP001476798">
    <property type="component" value="Unassembled WGS sequence"/>
</dbReference>
<gene>
    <name evidence="1" type="ORF">GOODEAATRI_026457</name>
</gene>
<evidence type="ECO:0000313" key="2">
    <source>
        <dbReference type="Proteomes" id="UP001476798"/>
    </source>
</evidence>
<proteinExistence type="predicted"/>
<name>A0ABV0NNG1_9TELE</name>
<accession>A0ABV0NNG1</accession>
<sequence length="205" mass="23193">MRVGGPPALHILTTELAKSSFYCRQLGSTFHWVCFYCCRVMLAFVWLLWRLFHVTLGGPILHPTWPEGMVPATNSVPSPTFYRLPVFLHAPTPLVPQELFRPIRSRNPLPAELTGLLIPPLRQHQSIPDKVAHAVEAWCGTENVSVRVDRILLRAWNVPTLFRIGSCSPSAVTSRYLYFQYGMLECGGRVQVRTHSLLQTDTLCL</sequence>
<organism evidence="1 2">
    <name type="scientific">Goodea atripinnis</name>
    <dbReference type="NCBI Taxonomy" id="208336"/>
    <lineage>
        <taxon>Eukaryota</taxon>
        <taxon>Metazoa</taxon>
        <taxon>Chordata</taxon>
        <taxon>Craniata</taxon>
        <taxon>Vertebrata</taxon>
        <taxon>Euteleostomi</taxon>
        <taxon>Actinopterygii</taxon>
        <taxon>Neopterygii</taxon>
        <taxon>Teleostei</taxon>
        <taxon>Neoteleostei</taxon>
        <taxon>Acanthomorphata</taxon>
        <taxon>Ovalentaria</taxon>
        <taxon>Atherinomorphae</taxon>
        <taxon>Cyprinodontiformes</taxon>
        <taxon>Goodeidae</taxon>
        <taxon>Goodea</taxon>
    </lineage>
</organism>
<dbReference type="PANTHER" id="PTHR11576:SF15">
    <property type="entry name" value="ZONA PELLUCIDA SPERM-BINDING PROTEIN 3-LIKE"/>
    <property type="match status" value="1"/>
</dbReference>
<evidence type="ECO:0000313" key="1">
    <source>
        <dbReference type="EMBL" id="MEQ2172936.1"/>
    </source>
</evidence>
<protein>
    <submittedName>
        <fullName evidence="1">Uncharacterized protein</fullName>
    </submittedName>
</protein>
<keyword evidence="2" id="KW-1185">Reference proteome</keyword>
<dbReference type="PANTHER" id="PTHR11576">
    <property type="entry name" value="ZONA PELLUCIDA SPERM-BINDING PROTEIN 3"/>
    <property type="match status" value="1"/>
</dbReference>
<reference evidence="1 2" key="1">
    <citation type="submission" date="2021-06" db="EMBL/GenBank/DDBJ databases">
        <authorList>
            <person name="Palmer J.M."/>
        </authorList>
    </citation>
    <scope>NUCLEOTIDE SEQUENCE [LARGE SCALE GENOMIC DNA]</scope>
    <source>
        <strain evidence="1 2">GA_2019</strain>
        <tissue evidence="1">Muscle</tissue>
    </source>
</reference>
<dbReference type="EMBL" id="JAHRIO010043258">
    <property type="protein sequence ID" value="MEQ2172936.1"/>
    <property type="molecule type" value="Genomic_DNA"/>
</dbReference>
<dbReference type="Gene3D" id="2.60.40.3210">
    <property type="entry name" value="Zona pellucida, ZP-N domain"/>
    <property type="match status" value="1"/>
</dbReference>
<comment type="caution">
    <text evidence="1">The sequence shown here is derived from an EMBL/GenBank/DDBJ whole genome shotgun (WGS) entry which is preliminary data.</text>
</comment>